<feature type="domain" description="GIT Spa2 homology (SHD)" evidence="4">
    <location>
        <begin position="123"/>
        <end position="153"/>
    </location>
</feature>
<keyword evidence="2" id="KW-0175">Coiled coil</keyword>
<dbReference type="Pfam" id="PF23742">
    <property type="entry name" value="VBS_C3G9"/>
    <property type="match status" value="1"/>
</dbReference>
<evidence type="ECO:0000313" key="6">
    <source>
        <dbReference type="Proteomes" id="UP000015241"/>
    </source>
</evidence>
<dbReference type="eggNOG" id="ENOG502QS1N">
    <property type="taxonomic scope" value="Eukaryota"/>
</dbReference>
<evidence type="ECO:0000259" key="4">
    <source>
        <dbReference type="SMART" id="SM00555"/>
    </source>
</evidence>
<dbReference type="InterPro" id="IPR039892">
    <property type="entry name" value="Spa2/Sph1"/>
</dbReference>
<dbReference type="GO" id="GO:1902716">
    <property type="term" value="C:cell cortex of growing cell tip"/>
    <property type="evidence" value="ECO:0007669"/>
    <property type="project" value="TreeGrafter"/>
</dbReference>
<dbReference type="InterPro" id="IPR022018">
    <property type="entry name" value="GIT1_C"/>
</dbReference>
<feature type="domain" description="GIT Spa2 homology (SHD)" evidence="4">
    <location>
        <begin position="72"/>
        <end position="102"/>
    </location>
</feature>
<feature type="region of interest" description="Disordered" evidence="3">
    <location>
        <begin position="301"/>
        <end position="404"/>
    </location>
</feature>
<protein>
    <recommendedName>
        <fullName evidence="4">GIT Spa2 homology (SHD) domain-containing protein</fullName>
    </recommendedName>
</protein>
<dbReference type="InterPro" id="IPR056439">
    <property type="entry name" value="VBS_C3G9"/>
</dbReference>
<dbReference type="AlphaFoldDB" id="S8E1W1"/>
<dbReference type="InterPro" id="IPR013724">
    <property type="entry name" value="GIT_SHD"/>
</dbReference>
<gene>
    <name evidence="5" type="ORF">FOMPIDRAFT_1061247</name>
</gene>
<feature type="region of interest" description="Disordered" evidence="3">
    <location>
        <begin position="164"/>
        <end position="287"/>
    </location>
</feature>
<feature type="compositionally biased region" description="Basic and acidic residues" evidence="3">
    <location>
        <begin position="244"/>
        <end position="253"/>
    </location>
</feature>
<dbReference type="GO" id="GO:0005078">
    <property type="term" value="F:MAP-kinase scaffold activity"/>
    <property type="evidence" value="ECO:0007669"/>
    <property type="project" value="TreeGrafter"/>
</dbReference>
<feature type="compositionally biased region" description="Basic and acidic residues" evidence="3">
    <location>
        <begin position="305"/>
        <end position="337"/>
    </location>
</feature>
<feature type="compositionally biased region" description="Polar residues" evidence="3">
    <location>
        <begin position="271"/>
        <end position="283"/>
    </location>
</feature>
<dbReference type="Proteomes" id="UP000015241">
    <property type="component" value="Unassembled WGS sequence"/>
</dbReference>
<keyword evidence="1" id="KW-0677">Repeat</keyword>
<dbReference type="InParanoid" id="S8E1W1"/>
<accession>S8E1W1</accession>
<evidence type="ECO:0000256" key="3">
    <source>
        <dbReference type="SAM" id="MobiDB-lite"/>
    </source>
</evidence>
<name>S8E1W1_FOMSC</name>
<dbReference type="GO" id="GO:0005826">
    <property type="term" value="C:actomyosin contractile ring"/>
    <property type="evidence" value="ECO:0007669"/>
    <property type="project" value="TreeGrafter"/>
</dbReference>
<reference evidence="5 6" key="1">
    <citation type="journal article" date="2012" name="Science">
        <title>The Paleozoic origin of enzymatic lignin decomposition reconstructed from 31 fungal genomes.</title>
        <authorList>
            <person name="Floudas D."/>
            <person name="Binder M."/>
            <person name="Riley R."/>
            <person name="Barry K."/>
            <person name="Blanchette R.A."/>
            <person name="Henrissat B."/>
            <person name="Martinez A.T."/>
            <person name="Otillar R."/>
            <person name="Spatafora J.W."/>
            <person name="Yadav J.S."/>
            <person name="Aerts A."/>
            <person name="Benoit I."/>
            <person name="Boyd A."/>
            <person name="Carlson A."/>
            <person name="Copeland A."/>
            <person name="Coutinho P.M."/>
            <person name="de Vries R.P."/>
            <person name="Ferreira P."/>
            <person name="Findley K."/>
            <person name="Foster B."/>
            <person name="Gaskell J."/>
            <person name="Glotzer D."/>
            <person name="Gorecki P."/>
            <person name="Heitman J."/>
            <person name="Hesse C."/>
            <person name="Hori C."/>
            <person name="Igarashi K."/>
            <person name="Jurgens J.A."/>
            <person name="Kallen N."/>
            <person name="Kersten P."/>
            <person name="Kohler A."/>
            <person name="Kuees U."/>
            <person name="Kumar T.K.A."/>
            <person name="Kuo A."/>
            <person name="LaButti K."/>
            <person name="Larrondo L.F."/>
            <person name="Lindquist E."/>
            <person name="Ling A."/>
            <person name="Lombard V."/>
            <person name="Lucas S."/>
            <person name="Lundell T."/>
            <person name="Martin R."/>
            <person name="McLaughlin D.J."/>
            <person name="Morgenstern I."/>
            <person name="Morin E."/>
            <person name="Murat C."/>
            <person name="Nagy L.G."/>
            <person name="Nolan M."/>
            <person name="Ohm R.A."/>
            <person name="Patyshakuliyeva A."/>
            <person name="Rokas A."/>
            <person name="Ruiz-Duenas F.J."/>
            <person name="Sabat G."/>
            <person name="Salamov A."/>
            <person name="Samejima M."/>
            <person name="Schmutz J."/>
            <person name="Slot J.C."/>
            <person name="St John F."/>
            <person name="Stenlid J."/>
            <person name="Sun H."/>
            <person name="Sun S."/>
            <person name="Syed K."/>
            <person name="Tsang A."/>
            <person name="Wiebenga A."/>
            <person name="Young D."/>
            <person name="Pisabarro A."/>
            <person name="Eastwood D.C."/>
            <person name="Martin F."/>
            <person name="Cullen D."/>
            <person name="Grigoriev I.V."/>
            <person name="Hibbett D.S."/>
        </authorList>
    </citation>
    <scope>NUCLEOTIDE SEQUENCE</scope>
    <source>
        <strain evidence="6">FP-58527</strain>
    </source>
</reference>
<dbReference type="PANTHER" id="PTHR21601:SF0">
    <property type="entry name" value="PROTEIN SPA2-RELATED"/>
    <property type="match status" value="1"/>
</dbReference>
<dbReference type="Pfam" id="PF08518">
    <property type="entry name" value="GIT_SHD"/>
    <property type="match status" value="2"/>
</dbReference>
<evidence type="ECO:0000256" key="2">
    <source>
        <dbReference type="SAM" id="Coils"/>
    </source>
</evidence>
<evidence type="ECO:0000313" key="5">
    <source>
        <dbReference type="EMBL" id="EPS98717.1"/>
    </source>
</evidence>
<evidence type="ECO:0000256" key="1">
    <source>
        <dbReference type="ARBA" id="ARBA00022737"/>
    </source>
</evidence>
<proteinExistence type="predicted"/>
<dbReference type="EMBL" id="KE504163">
    <property type="protein sequence ID" value="EPS98717.1"/>
    <property type="molecule type" value="Genomic_DNA"/>
</dbReference>
<feature type="region of interest" description="Disordered" evidence="3">
    <location>
        <begin position="1"/>
        <end position="43"/>
    </location>
</feature>
<feature type="coiled-coil region" evidence="2">
    <location>
        <begin position="407"/>
        <end position="586"/>
    </location>
</feature>
<sequence length="953" mass="105297">MRRSGLSRAPSPTNTTYSGFSNYRTDSYRPINPPATPPTADPRDVARSHFVELNRYLASYLVNEPLNSRATARQKLTRLTRQQFQELSTDVYDELLRRKNNSSTNEVPFLPVRDDFHPKRNQARQKLATLPEGRFKDLSSDVYFELSRRYPEFKEELDVVSPASAYDDYPSPDFPNNNVRTPATATRALPNSDARTSGGRYAASPPSARRPSETFSNGRQSADAYGGVEAYGGAGAGAGPVRRKPSDARRRPSQDTTYAVGASVNRRPSESEGSNASNAQSATAGMGMIIPNKSTIAEEEIEVPYGREVRDSGSTARDRERERAPRISRADEDRSDYGEDEPEEGSRPGGLAALSARLQAVGDEDEEAGRSGEDYFDKMSIGRTSAASERSFARGGRNSAGAEEELRREYEYKIATMQQRITGLEREVEESREKERAWAKGEERVRAIEDELRELRHRMEEKTTAMFTLQQELETLRQERAREQEAVARRSREDEEELQILRERCERLEEERVGGGGQGNAEILDQLRSDMEGLVIELTDLSRRNDELMIAKDADVTVIRDLDAQLKEYKRKYEQAKTELRSVKATSQLFLQAPKTDDQLPVSQDGGLVDIHVTAFVSAIDGLLTAGRSNAPTRVLTSMKAVINAVTAILDDVKSYERRARRDFDIDSLRVLRERLEATLSNLVAASKTHATSSGMSPVSLLDAAASHVSSTVTEIGKLVLVRKATRAEQEQFVTPSTSATNGFSPSLRSVDESRAAHQRGFSNASARSYSSQTNRYGELTGSPSMSSSRILLQERRSPPSRGSSATNSPPPIFDRPPASHSTGGRTSDESAPPEGPEEAWAELKPYLEAQTESIVYAIQSVLSGVRSPTPPPTLNENLTQIITIVSSIVAVCKDSLPPTSARQGEEILSELGEHANRLSETQAQPEVTKESRQVMAKSSFAIANAMKVLMKL</sequence>
<dbReference type="OrthoDB" id="5588096at2759"/>
<feature type="compositionally biased region" description="Polar residues" evidence="3">
    <location>
        <begin position="174"/>
        <end position="184"/>
    </location>
</feature>
<dbReference type="Pfam" id="PF12205">
    <property type="entry name" value="GIT1_C"/>
    <property type="match status" value="1"/>
</dbReference>
<dbReference type="STRING" id="743788.S8E1W1"/>
<feature type="compositionally biased region" description="Polar residues" evidence="3">
    <location>
        <begin position="10"/>
        <end position="25"/>
    </location>
</feature>
<keyword evidence="6" id="KW-1185">Reference proteome</keyword>
<feature type="region of interest" description="Disordered" evidence="3">
    <location>
        <begin position="730"/>
        <end position="839"/>
    </location>
</feature>
<organism evidence="5 6">
    <name type="scientific">Fomitopsis schrenkii</name>
    <name type="common">Brown rot fungus</name>
    <dbReference type="NCBI Taxonomy" id="2126942"/>
    <lineage>
        <taxon>Eukaryota</taxon>
        <taxon>Fungi</taxon>
        <taxon>Dikarya</taxon>
        <taxon>Basidiomycota</taxon>
        <taxon>Agaricomycotina</taxon>
        <taxon>Agaricomycetes</taxon>
        <taxon>Polyporales</taxon>
        <taxon>Fomitopsis</taxon>
    </lineage>
</organism>
<dbReference type="SMART" id="SM00555">
    <property type="entry name" value="GIT"/>
    <property type="match status" value="2"/>
</dbReference>
<dbReference type="HOGENOM" id="CLU_006748_0_0_1"/>
<feature type="compositionally biased region" description="Polar residues" evidence="3">
    <location>
        <begin position="761"/>
        <end position="791"/>
    </location>
</feature>
<dbReference type="PANTHER" id="PTHR21601">
    <property type="entry name" value="SPA2 PROTEIN"/>
    <property type="match status" value="1"/>
</dbReference>
<feature type="compositionally biased region" description="Pro residues" evidence="3">
    <location>
        <begin position="31"/>
        <end position="40"/>
    </location>
</feature>
<feature type="compositionally biased region" description="Basic and acidic residues" evidence="3">
    <location>
        <begin position="368"/>
        <end position="377"/>
    </location>
</feature>
<feature type="compositionally biased region" description="Gly residues" evidence="3">
    <location>
        <begin position="229"/>
        <end position="238"/>
    </location>
</feature>
<feature type="compositionally biased region" description="Polar residues" evidence="3">
    <location>
        <begin position="732"/>
        <end position="748"/>
    </location>
</feature>